<accession>A0ABQ1KVC2</accession>
<dbReference type="RefSeq" id="WP_188482538.1">
    <property type="nucleotide sequence ID" value="NZ_BMFC01000006.1"/>
</dbReference>
<evidence type="ECO:0000313" key="2">
    <source>
        <dbReference type="Proteomes" id="UP000645462"/>
    </source>
</evidence>
<sequence length="196" mass="21100">MRTSSTVSEFDTGADAALVSEDLKAIRQAMTPIVTREGVGIISGSRTLTKASDKTAIGKALLQVAAFTLADSARSEREVLRALEEIALDLQRSAIADTPVSYPKDDPEASARALDASDDWSAEFLSWAPEKTDEEILSELADTLGAAVAKRADLRAYAVESQSWSFQRSGIAVVDPATGEGLWYSYRTVRALTGRR</sequence>
<gene>
    <name evidence="1" type="ORF">GCM10011363_26520</name>
</gene>
<evidence type="ECO:0000313" key="1">
    <source>
        <dbReference type="EMBL" id="GGC08485.1"/>
    </source>
</evidence>
<name>A0ABQ1KVC2_9RHOB</name>
<proteinExistence type="predicted"/>
<dbReference type="EMBL" id="BMFC01000006">
    <property type="protein sequence ID" value="GGC08485.1"/>
    <property type="molecule type" value="Genomic_DNA"/>
</dbReference>
<keyword evidence="2" id="KW-1185">Reference proteome</keyword>
<dbReference type="Proteomes" id="UP000645462">
    <property type="component" value="Unassembled WGS sequence"/>
</dbReference>
<reference evidence="2" key="1">
    <citation type="journal article" date="2019" name="Int. J. Syst. Evol. Microbiol.">
        <title>The Global Catalogue of Microorganisms (GCM) 10K type strain sequencing project: providing services to taxonomists for standard genome sequencing and annotation.</title>
        <authorList>
            <consortium name="The Broad Institute Genomics Platform"/>
            <consortium name="The Broad Institute Genome Sequencing Center for Infectious Disease"/>
            <person name="Wu L."/>
            <person name="Ma J."/>
        </authorList>
    </citation>
    <scope>NUCLEOTIDE SEQUENCE [LARGE SCALE GENOMIC DNA]</scope>
    <source>
        <strain evidence="2">CGMCC 1.12478</strain>
    </source>
</reference>
<comment type="caution">
    <text evidence="1">The sequence shown here is derived from an EMBL/GenBank/DDBJ whole genome shotgun (WGS) entry which is preliminary data.</text>
</comment>
<protein>
    <submittedName>
        <fullName evidence="1">Uncharacterized protein</fullName>
    </submittedName>
</protein>
<organism evidence="1 2">
    <name type="scientific">Marivita lacus</name>
    <dbReference type="NCBI Taxonomy" id="1323742"/>
    <lineage>
        <taxon>Bacteria</taxon>
        <taxon>Pseudomonadati</taxon>
        <taxon>Pseudomonadota</taxon>
        <taxon>Alphaproteobacteria</taxon>
        <taxon>Rhodobacterales</taxon>
        <taxon>Roseobacteraceae</taxon>
        <taxon>Marivita</taxon>
    </lineage>
</organism>